<keyword evidence="3" id="KW-0133">Cell shape</keyword>
<dbReference type="InterPro" id="IPR001182">
    <property type="entry name" value="FtsW/RodA"/>
</dbReference>
<dbReference type="GO" id="GO:0005886">
    <property type="term" value="C:plasma membrane"/>
    <property type="evidence" value="ECO:0007669"/>
    <property type="project" value="TreeGrafter"/>
</dbReference>
<keyword evidence="2 6" id="KW-0812">Transmembrane</keyword>
<reference evidence="7 8" key="1">
    <citation type="submission" date="2019-03" db="EMBL/GenBank/DDBJ databases">
        <authorList>
            <consortium name="Pathogen Informatics"/>
        </authorList>
    </citation>
    <scope>NUCLEOTIDE SEQUENCE [LARGE SCALE GENOMIC DNA]</scope>
    <source>
        <strain evidence="7 8">NCTC12282</strain>
    </source>
</reference>
<evidence type="ECO:0000256" key="4">
    <source>
        <dbReference type="ARBA" id="ARBA00022989"/>
    </source>
</evidence>
<evidence type="ECO:0000256" key="1">
    <source>
        <dbReference type="ARBA" id="ARBA00004141"/>
    </source>
</evidence>
<evidence type="ECO:0000256" key="6">
    <source>
        <dbReference type="SAM" id="Phobius"/>
    </source>
</evidence>
<dbReference type="EMBL" id="CAADJA010000002">
    <property type="protein sequence ID" value="VFS49273.1"/>
    <property type="molecule type" value="Genomic_DNA"/>
</dbReference>
<dbReference type="GO" id="GO:0008360">
    <property type="term" value="P:regulation of cell shape"/>
    <property type="evidence" value="ECO:0007669"/>
    <property type="project" value="UniProtKB-KW"/>
</dbReference>
<dbReference type="PANTHER" id="PTHR30474:SF1">
    <property type="entry name" value="PEPTIDOGLYCAN GLYCOSYLTRANSFERASE MRDB"/>
    <property type="match status" value="1"/>
</dbReference>
<dbReference type="PANTHER" id="PTHR30474">
    <property type="entry name" value="CELL CYCLE PROTEIN"/>
    <property type="match status" value="1"/>
</dbReference>
<name>A0A484ZPE8_9GAMM</name>
<evidence type="ECO:0000256" key="2">
    <source>
        <dbReference type="ARBA" id="ARBA00022692"/>
    </source>
</evidence>
<feature type="transmembrane region" description="Helical" evidence="6">
    <location>
        <begin position="52"/>
        <end position="76"/>
    </location>
</feature>
<dbReference type="Proteomes" id="UP000373449">
    <property type="component" value="Unassembled WGS sequence"/>
</dbReference>
<protein>
    <submittedName>
        <fullName evidence="7">Rod shape-determining protein RodA</fullName>
    </submittedName>
</protein>
<evidence type="ECO:0000256" key="3">
    <source>
        <dbReference type="ARBA" id="ARBA00022960"/>
    </source>
</evidence>
<dbReference type="GO" id="GO:0032153">
    <property type="term" value="C:cell division site"/>
    <property type="evidence" value="ECO:0007669"/>
    <property type="project" value="TreeGrafter"/>
</dbReference>
<keyword evidence="4 6" id="KW-1133">Transmembrane helix</keyword>
<evidence type="ECO:0000256" key="5">
    <source>
        <dbReference type="ARBA" id="ARBA00023136"/>
    </source>
</evidence>
<dbReference type="GO" id="GO:0051301">
    <property type="term" value="P:cell division"/>
    <property type="evidence" value="ECO:0007669"/>
    <property type="project" value="InterPro"/>
</dbReference>
<proteinExistence type="predicted"/>
<dbReference type="AlphaFoldDB" id="A0A484ZPE8"/>
<evidence type="ECO:0000313" key="8">
    <source>
        <dbReference type="Proteomes" id="UP000373449"/>
    </source>
</evidence>
<dbReference type="GO" id="GO:0015648">
    <property type="term" value="F:lipid-linked peptidoglycan transporter activity"/>
    <property type="evidence" value="ECO:0007669"/>
    <property type="project" value="TreeGrafter"/>
</dbReference>
<accession>A0A484ZPE8</accession>
<evidence type="ECO:0000313" key="7">
    <source>
        <dbReference type="EMBL" id="VFS49273.1"/>
    </source>
</evidence>
<keyword evidence="5 6" id="KW-0472">Membrane</keyword>
<sequence>MMLLDPESDPLGAGYHIIQSKIAIGSGGLWGKGWLHGTQSQLEFLPERHTDFIFAVLAEELGLIGVLALLALYLCVIIRGFVLAANAQPASVEC</sequence>
<gene>
    <name evidence="7" type="primary">mrdB_2</name>
    <name evidence="7" type="ORF">NCTC12282_03737</name>
</gene>
<organism evidence="7 8">
    <name type="scientific">Budvicia aquatica</name>
    <dbReference type="NCBI Taxonomy" id="82979"/>
    <lineage>
        <taxon>Bacteria</taxon>
        <taxon>Pseudomonadati</taxon>
        <taxon>Pseudomonadota</taxon>
        <taxon>Gammaproteobacteria</taxon>
        <taxon>Enterobacterales</taxon>
        <taxon>Budviciaceae</taxon>
        <taxon>Budvicia</taxon>
    </lineage>
</organism>
<dbReference type="Pfam" id="PF01098">
    <property type="entry name" value="FTSW_RODA_SPOVE"/>
    <property type="match status" value="1"/>
</dbReference>
<comment type="subcellular location">
    <subcellularLocation>
        <location evidence="1">Membrane</location>
        <topology evidence="1">Multi-pass membrane protein</topology>
    </subcellularLocation>
</comment>